<dbReference type="AlphaFoldDB" id="A0ABD0T7L5"/>
<dbReference type="EMBL" id="JBEDNZ010000008">
    <property type="protein sequence ID" value="KAL0839361.1"/>
    <property type="molecule type" value="Genomic_DNA"/>
</dbReference>
<comment type="caution">
    <text evidence="2">The sequence shown here is derived from an EMBL/GenBank/DDBJ whole genome shotgun (WGS) entry which is preliminary data.</text>
</comment>
<feature type="region of interest" description="Disordered" evidence="1">
    <location>
        <begin position="67"/>
        <end position="96"/>
    </location>
</feature>
<feature type="compositionally biased region" description="Low complexity" evidence="1">
    <location>
        <begin position="313"/>
        <end position="328"/>
    </location>
</feature>
<proteinExistence type="predicted"/>
<gene>
    <name evidence="2" type="ORF">ABMA28_016095</name>
</gene>
<dbReference type="Proteomes" id="UP001549921">
    <property type="component" value="Unassembled WGS sequence"/>
</dbReference>
<feature type="compositionally biased region" description="Polar residues" evidence="1">
    <location>
        <begin position="82"/>
        <end position="93"/>
    </location>
</feature>
<reference evidence="2 3" key="1">
    <citation type="submission" date="2024-06" db="EMBL/GenBank/DDBJ databases">
        <title>A chromosome-level genome assembly of beet webworm, Loxostege sticticalis.</title>
        <authorList>
            <person name="Zhang Y."/>
        </authorList>
    </citation>
    <scope>NUCLEOTIDE SEQUENCE [LARGE SCALE GENOMIC DNA]</scope>
    <source>
        <strain evidence="2">AQ028</strain>
        <tissue evidence="2">Male pupae</tissue>
    </source>
</reference>
<sequence>MPKRKHDDEDKITKKIRRLEKKLKKCKRRCGRIISSSSEDSSQSHHNQNGMYLHFILLSDKRQTSNVTLSPLLPTPSSSNPAQQQPVPSTSQEEPAVLVEEDGLQPLEGLPEESRLDDDILEILGDDPTTTVEYGKNIRQELAARFNHIATNGMNKENRKELCEKYLIPENCKLIGAPALNAEVKAALNETTLKRDKLIESRQKRIAAAISCLGEALSHALESKNKDNAQIKRLMDAARLICDSQHNDSISRRNLAVYSLKKEMKEPLLNTKIDTSLFGEHLTDSLKVAKAVTKSSSELKSQFKPPPSKNWKAPVAGRRPPATTRRAPPAAPMTSAQSALRPPPPPQPQPTAEPRNTRAPSSRRPQQPPPRSARRRY</sequence>
<feature type="compositionally biased region" description="Low complexity" evidence="1">
    <location>
        <begin position="67"/>
        <end position="81"/>
    </location>
</feature>
<protein>
    <submittedName>
        <fullName evidence="2">Uncharacterized protein</fullName>
    </submittedName>
</protein>
<evidence type="ECO:0000256" key="1">
    <source>
        <dbReference type="SAM" id="MobiDB-lite"/>
    </source>
</evidence>
<organism evidence="2 3">
    <name type="scientific">Loxostege sticticalis</name>
    <name type="common">Beet webworm moth</name>
    <dbReference type="NCBI Taxonomy" id="481309"/>
    <lineage>
        <taxon>Eukaryota</taxon>
        <taxon>Metazoa</taxon>
        <taxon>Ecdysozoa</taxon>
        <taxon>Arthropoda</taxon>
        <taxon>Hexapoda</taxon>
        <taxon>Insecta</taxon>
        <taxon>Pterygota</taxon>
        <taxon>Neoptera</taxon>
        <taxon>Endopterygota</taxon>
        <taxon>Lepidoptera</taxon>
        <taxon>Glossata</taxon>
        <taxon>Ditrysia</taxon>
        <taxon>Pyraloidea</taxon>
        <taxon>Crambidae</taxon>
        <taxon>Pyraustinae</taxon>
        <taxon>Loxostege</taxon>
    </lineage>
</organism>
<dbReference type="PANTHER" id="PTHR34239">
    <property type="entry name" value="APPLE DOMAIN-CONTAINING PROTEIN"/>
    <property type="match status" value="1"/>
</dbReference>
<accession>A0ABD0T7L5</accession>
<name>A0ABD0T7L5_LOXSC</name>
<evidence type="ECO:0000313" key="3">
    <source>
        <dbReference type="Proteomes" id="UP001549921"/>
    </source>
</evidence>
<dbReference type="PANTHER" id="PTHR34239:SF2">
    <property type="entry name" value="TRANSPOSABLE ELEMENT P TRANSPOSASE_THAP9 CONSERVED DOMAIN-CONTAINING PROTEIN"/>
    <property type="match status" value="1"/>
</dbReference>
<evidence type="ECO:0000313" key="2">
    <source>
        <dbReference type="EMBL" id="KAL0839361.1"/>
    </source>
</evidence>
<feature type="compositionally biased region" description="Pro residues" evidence="1">
    <location>
        <begin position="341"/>
        <end position="351"/>
    </location>
</feature>
<feature type="region of interest" description="Disordered" evidence="1">
    <location>
        <begin position="296"/>
        <end position="377"/>
    </location>
</feature>